<dbReference type="InterPro" id="IPR039418">
    <property type="entry name" value="LexA-like"/>
</dbReference>
<accession>A0A147J2P3</accession>
<dbReference type="PANTHER" id="PTHR40661">
    <property type="match status" value="1"/>
</dbReference>
<sequence length="217" mass="23558">MAVYAQDGKCQNGICHIGMFSATGVGMENAEIRKLMKERGFTQADLANLIGIDPTAVNKRLTGKRAFKLDEMRKIEAWLGQARTAPLQGGEVRMLPIIGQVAAGSWREAVEQPLGHMPVRAATASPNAIVLQVQGDSMDLEIEDGGYVVVDLDDKALFPGRLFVVLNGDGEATFKQFEADPLRLVPRSTNPIHSTILIGDGQAFTVLGRVVSLMRER</sequence>
<name>A0A147J2P3_9SPHN</name>
<dbReference type="SUPFAM" id="SSF51306">
    <property type="entry name" value="LexA/Signal peptidase"/>
    <property type="match status" value="1"/>
</dbReference>
<proteinExistence type="predicted"/>
<gene>
    <name evidence="5" type="ORF">SB4_02095</name>
</gene>
<dbReference type="AlphaFoldDB" id="A0A147J2P3"/>
<feature type="domain" description="HTH cro/C1-type" evidence="4">
    <location>
        <begin position="32"/>
        <end position="87"/>
    </location>
</feature>
<dbReference type="InterPro" id="IPR010982">
    <property type="entry name" value="Lambda_DNA-bd_dom_sf"/>
</dbReference>
<evidence type="ECO:0000313" key="6">
    <source>
        <dbReference type="Proteomes" id="UP000074072"/>
    </source>
</evidence>
<comment type="caution">
    <text evidence="5">The sequence shown here is derived from an EMBL/GenBank/DDBJ whole genome shotgun (WGS) entry which is preliminary data.</text>
</comment>
<dbReference type="Proteomes" id="UP000074072">
    <property type="component" value="Unassembled WGS sequence"/>
</dbReference>
<dbReference type="CDD" id="cd06529">
    <property type="entry name" value="S24_LexA-like"/>
    <property type="match status" value="1"/>
</dbReference>
<dbReference type="EMBL" id="LDTE01000009">
    <property type="protein sequence ID" value="KTW02809.1"/>
    <property type="molecule type" value="Genomic_DNA"/>
</dbReference>
<dbReference type="InterPro" id="IPR015927">
    <property type="entry name" value="Peptidase_S24_S26A/B/C"/>
</dbReference>
<dbReference type="InterPro" id="IPR001387">
    <property type="entry name" value="Cro/C1-type_HTH"/>
</dbReference>
<protein>
    <recommendedName>
        <fullName evidence="4">HTH cro/C1-type domain-containing protein</fullName>
    </recommendedName>
</protein>
<reference evidence="5 6" key="1">
    <citation type="journal article" date="2016" name="Front. Microbiol.">
        <title>Genomic Resource of Rice Seed Associated Bacteria.</title>
        <authorList>
            <person name="Midha S."/>
            <person name="Bansal K."/>
            <person name="Sharma S."/>
            <person name="Kumar N."/>
            <person name="Patil P.P."/>
            <person name="Chaudhry V."/>
            <person name="Patil P.B."/>
        </authorList>
    </citation>
    <scope>NUCLEOTIDE SEQUENCE [LARGE SCALE GENOMIC DNA]</scope>
    <source>
        <strain evidence="5 6">SB4</strain>
    </source>
</reference>
<evidence type="ECO:0000256" key="2">
    <source>
        <dbReference type="ARBA" id="ARBA00023125"/>
    </source>
</evidence>
<organism evidence="5 6">
    <name type="scientific">Sphingomonas sanguinis</name>
    <dbReference type="NCBI Taxonomy" id="33051"/>
    <lineage>
        <taxon>Bacteria</taxon>
        <taxon>Pseudomonadati</taxon>
        <taxon>Pseudomonadota</taxon>
        <taxon>Alphaproteobacteria</taxon>
        <taxon>Sphingomonadales</taxon>
        <taxon>Sphingomonadaceae</taxon>
        <taxon>Sphingomonas</taxon>
    </lineage>
</organism>
<evidence type="ECO:0000256" key="1">
    <source>
        <dbReference type="ARBA" id="ARBA00023015"/>
    </source>
</evidence>
<dbReference type="SMART" id="SM00530">
    <property type="entry name" value="HTH_XRE"/>
    <property type="match status" value="1"/>
</dbReference>
<keyword evidence="3" id="KW-0804">Transcription</keyword>
<keyword evidence="1" id="KW-0805">Transcription regulation</keyword>
<dbReference type="OrthoDB" id="7475093at2"/>
<dbReference type="PROSITE" id="PS50943">
    <property type="entry name" value="HTH_CROC1"/>
    <property type="match status" value="1"/>
</dbReference>
<dbReference type="CDD" id="cd00093">
    <property type="entry name" value="HTH_XRE"/>
    <property type="match status" value="1"/>
</dbReference>
<dbReference type="GO" id="GO:0003677">
    <property type="term" value="F:DNA binding"/>
    <property type="evidence" value="ECO:0007669"/>
    <property type="project" value="UniProtKB-KW"/>
</dbReference>
<dbReference type="PANTHER" id="PTHR40661:SF3">
    <property type="entry name" value="FELS-1 PROPHAGE TRANSCRIPTIONAL REGULATOR"/>
    <property type="match status" value="1"/>
</dbReference>
<dbReference type="SUPFAM" id="SSF47413">
    <property type="entry name" value="lambda repressor-like DNA-binding domains"/>
    <property type="match status" value="1"/>
</dbReference>
<dbReference type="Gene3D" id="2.10.109.10">
    <property type="entry name" value="Umud Fragment, subunit A"/>
    <property type="match status" value="1"/>
</dbReference>
<dbReference type="Pfam" id="PF00717">
    <property type="entry name" value="Peptidase_S24"/>
    <property type="match status" value="1"/>
</dbReference>
<keyword evidence="2" id="KW-0238">DNA-binding</keyword>
<evidence type="ECO:0000259" key="4">
    <source>
        <dbReference type="PROSITE" id="PS50943"/>
    </source>
</evidence>
<evidence type="ECO:0000256" key="3">
    <source>
        <dbReference type="ARBA" id="ARBA00023163"/>
    </source>
</evidence>
<dbReference type="Gene3D" id="1.10.260.40">
    <property type="entry name" value="lambda repressor-like DNA-binding domains"/>
    <property type="match status" value="1"/>
</dbReference>
<dbReference type="Pfam" id="PF01381">
    <property type="entry name" value="HTH_3"/>
    <property type="match status" value="1"/>
</dbReference>
<dbReference type="InterPro" id="IPR036286">
    <property type="entry name" value="LexA/Signal_pep-like_sf"/>
</dbReference>
<evidence type="ECO:0000313" key="5">
    <source>
        <dbReference type="EMBL" id="KTW02809.1"/>
    </source>
</evidence>
<dbReference type="PATRIC" id="fig|33051.4.peg.3706"/>